<reference evidence="7 8" key="1">
    <citation type="journal article" date="2017" name="Int. J. Parasitol.">
        <title>The genome of the protozoan parasite Cystoisospora suis and a reverse vaccinology approach to identify vaccine candidates.</title>
        <authorList>
            <person name="Palmieri N."/>
            <person name="Shrestha A."/>
            <person name="Ruttkowski B."/>
            <person name="Beck T."/>
            <person name="Vogl C."/>
            <person name="Tomley F."/>
            <person name="Blake D.P."/>
            <person name="Joachim A."/>
        </authorList>
    </citation>
    <scope>NUCLEOTIDE SEQUENCE [LARGE SCALE GENOMIC DNA]</scope>
    <source>
        <strain evidence="7 8">Wien I</strain>
    </source>
</reference>
<feature type="transmembrane region" description="Helical" evidence="6">
    <location>
        <begin position="7"/>
        <end position="29"/>
    </location>
</feature>
<dbReference type="GeneID" id="94424386"/>
<comment type="caution">
    <text evidence="7">The sequence shown here is derived from an EMBL/GenBank/DDBJ whole genome shotgun (WGS) entry which is preliminary data.</text>
</comment>
<keyword evidence="8" id="KW-1185">Reference proteome</keyword>
<dbReference type="GO" id="GO:0016020">
    <property type="term" value="C:membrane"/>
    <property type="evidence" value="ECO:0007669"/>
    <property type="project" value="UniProtKB-SubCell"/>
</dbReference>
<dbReference type="Proteomes" id="UP000221165">
    <property type="component" value="Unassembled WGS sequence"/>
</dbReference>
<accession>A0A2C6LDE8</accession>
<dbReference type="RefSeq" id="XP_067926860.1">
    <property type="nucleotide sequence ID" value="XM_068061175.1"/>
</dbReference>
<name>A0A2C6LDE8_9APIC</name>
<evidence type="ECO:0000256" key="5">
    <source>
        <dbReference type="SAM" id="MobiDB-lite"/>
    </source>
</evidence>
<feature type="transmembrane region" description="Helical" evidence="6">
    <location>
        <begin position="49"/>
        <end position="71"/>
    </location>
</feature>
<dbReference type="EMBL" id="MIGC01000378">
    <property type="protein sequence ID" value="PHJ25188.1"/>
    <property type="molecule type" value="Genomic_DNA"/>
</dbReference>
<evidence type="ECO:0000313" key="7">
    <source>
        <dbReference type="EMBL" id="PHJ25188.1"/>
    </source>
</evidence>
<keyword evidence="2 6" id="KW-0812">Transmembrane</keyword>
<dbReference type="OrthoDB" id="328801at2759"/>
<evidence type="ECO:0000256" key="2">
    <source>
        <dbReference type="ARBA" id="ARBA00022692"/>
    </source>
</evidence>
<comment type="subcellular location">
    <subcellularLocation>
        <location evidence="1">Membrane</location>
    </subcellularLocation>
</comment>
<evidence type="ECO:0000256" key="4">
    <source>
        <dbReference type="ARBA" id="ARBA00023136"/>
    </source>
</evidence>
<keyword evidence="4 6" id="KW-0472">Membrane</keyword>
<evidence type="ECO:0000256" key="1">
    <source>
        <dbReference type="ARBA" id="ARBA00004370"/>
    </source>
</evidence>
<feature type="region of interest" description="Disordered" evidence="5">
    <location>
        <begin position="76"/>
        <end position="133"/>
    </location>
</feature>
<organism evidence="7 8">
    <name type="scientific">Cystoisospora suis</name>
    <dbReference type="NCBI Taxonomy" id="483139"/>
    <lineage>
        <taxon>Eukaryota</taxon>
        <taxon>Sar</taxon>
        <taxon>Alveolata</taxon>
        <taxon>Apicomplexa</taxon>
        <taxon>Conoidasida</taxon>
        <taxon>Coccidia</taxon>
        <taxon>Eucoccidiorida</taxon>
        <taxon>Eimeriorina</taxon>
        <taxon>Sarcocystidae</taxon>
        <taxon>Cystoisospora</taxon>
    </lineage>
</organism>
<evidence type="ECO:0000256" key="6">
    <source>
        <dbReference type="SAM" id="Phobius"/>
    </source>
</evidence>
<dbReference type="AlphaFoldDB" id="A0A2C6LDE8"/>
<feature type="compositionally biased region" description="Low complexity" evidence="5">
    <location>
        <begin position="111"/>
        <end position="121"/>
    </location>
</feature>
<dbReference type="InterPro" id="IPR056552">
    <property type="entry name" value="Ribonucl_Kappa"/>
</dbReference>
<sequence length="133" mass="14196">MACSMPCCAVTCLLLSGFGVVFLIVYGILLSEKSNTIEVDHDKMENGATAAYICAAVYAGFFVLSAIYLLIHSRRRNSRGSGPESFPMQSMAEAGEAEEKPEFSAPPEPLPASLASKKLSLTRTAPDSRGDES</sequence>
<dbReference type="VEuPathDB" id="ToxoDB:CSUI_000969"/>
<proteinExistence type="predicted"/>
<keyword evidence="3 6" id="KW-1133">Transmembrane helix</keyword>
<protein>
    <submittedName>
        <fullName evidence="7">Transmembrane protein</fullName>
    </submittedName>
</protein>
<dbReference type="Pfam" id="PF23489">
    <property type="entry name" value="V-ATPase_su_f"/>
    <property type="match status" value="1"/>
</dbReference>
<evidence type="ECO:0000313" key="8">
    <source>
        <dbReference type="Proteomes" id="UP000221165"/>
    </source>
</evidence>
<gene>
    <name evidence="7" type="ORF">CSUI_000969</name>
</gene>
<evidence type="ECO:0000256" key="3">
    <source>
        <dbReference type="ARBA" id="ARBA00022989"/>
    </source>
</evidence>